<dbReference type="Proteomes" id="UP000789525">
    <property type="component" value="Unassembled WGS sequence"/>
</dbReference>
<protein>
    <submittedName>
        <fullName evidence="1">5247_t:CDS:1</fullName>
    </submittedName>
</protein>
<comment type="caution">
    <text evidence="1">The sequence shown here is derived from an EMBL/GenBank/DDBJ whole genome shotgun (WGS) entry which is preliminary data.</text>
</comment>
<evidence type="ECO:0000313" key="2">
    <source>
        <dbReference type="Proteomes" id="UP000789525"/>
    </source>
</evidence>
<evidence type="ECO:0000313" key="1">
    <source>
        <dbReference type="EMBL" id="CAG8648583.1"/>
    </source>
</evidence>
<reference evidence="1" key="1">
    <citation type="submission" date="2021-06" db="EMBL/GenBank/DDBJ databases">
        <authorList>
            <person name="Kallberg Y."/>
            <person name="Tangrot J."/>
            <person name="Rosling A."/>
        </authorList>
    </citation>
    <scope>NUCLEOTIDE SEQUENCE</scope>
    <source>
        <strain evidence="1">CL356</strain>
    </source>
</reference>
<name>A0ACA9NDD9_9GLOM</name>
<dbReference type="EMBL" id="CAJVPT010020514">
    <property type="protein sequence ID" value="CAG8648583.1"/>
    <property type="molecule type" value="Genomic_DNA"/>
</dbReference>
<proteinExistence type="predicted"/>
<accession>A0ACA9NDD9</accession>
<sequence length="222" mass="25619">MATVIPEQPLLDSSTPTARIGSSTSTTVQNQALRPHLNIPVREDHGLYNFFRKIPDEDSVKGYKYVTYEHMNERDHGLSRSWTTAELRRKSFRDLHIIWYLCRKEINLLATQKAELRRLHRLAHVSSTPISLRARMFVLNERRLALLNATAQVQWIYRPGYKDPAKKPKTKLERGAKMKISEEDETQASAPRVEKTTHDDVEMGTTERFSQPNTAGIPQVRL</sequence>
<gene>
    <name evidence="1" type="ORF">ACOLOM_LOCUS8172</name>
</gene>
<organism evidence="1 2">
    <name type="scientific">Acaulospora colombiana</name>
    <dbReference type="NCBI Taxonomy" id="27376"/>
    <lineage>
        <taxon>Eukaryota</taxon>
        <taxon>Fungi</taxon>
        <taxon>Fungi incertae sedis</taxon>
        <taxon>Mucoromycota</taxon>
        <taxon>Glomeromycotina</taxon>
        <taxon>Glomeromycetes</taxon>
        <taxon>Diversisporales</taxon>
        <taxon>Acaulosporaceae</taxon>
        <taxon>Acaulospora</taxon>
    </lineage>
</organism>
<keyword evidence="2" id="KW-1185">Reference proteome</keyword>